<dbReference type="GO" id="GO:0019901">
    <property type="term" value="F:protein kinase binding"/>
    <property type="evidence" value="ECO:0007669"/>
    <property type="project" value="TreeGrafter"/>
</dbReference>
<gene>
    <name evidence="4" type="ORF">JVT61DRAFT_14789</name>
</gene>
<proteinExistence type="inferred from homology"/>
<comment type="caution">
    <text evidence="4">The sequence shown here is derived from an EMBL/GenBank/DDBJ whole genome shotgun (WGS) entry which is preliminary data.</text>
</comment>
<dbReference type="Proteomes" id="UP000683000">
    <property type="component" value="Unassembled WGS sequence"/>
</dbReference>
<name>A0A8I2YWR4_9AGAM</name>
<reference evidence="4" key="1">
    <citation type="submission" date="2021-03" db="EMBL/GenBank/DDBJ databases">
        <title>Evolutionary innovations through gain and loss of genes in the ectomycorrhizal Boletales.</title>
        <authorList>
            <person name="Wu G."/>
            <person name="Miyauchi S."/>
            <person name="Morin E."/>
            <person name="Yang Z.-L."/>
            <person name="Xu J."/>
            <person name="Martin F.M."/>
        </authorList>
    </citation>
    <scope>NUCLEOTIDE SEQUENCE</scope>
    <source>
        <strain evidence="4">BR01</strain>
    </source>
</reference>
<keyword evidence="3" id="KW-0072">Autophagy</keyword>
<comment type="similarity">
    <text evidence="1">Belongs to the ATG101 family.</text>
</comment>
<dbReference type="OrthoDB" id="10259639at2759"/>
<keyword evidence="5" id="KW-1185">Reference proteome</keyword>
<dbReference type="EMBL" id="JAGFBS010000008">
    <property type="protein sequence ID" value="KAG6377992.1"/>
    <property type="molecule type" value="Genomic_DNA"/>
</dbReference>
<dbReference type="AlphaFoldDB" id="A0A8I2YWR4"/>
<dbReference type="Pfam" id="PF07855">
    <property type="entry name" value="ATG101"/>
    <property type="match status" value="1"/>
</dbReference>
<dbReference type="GO" id="GO:1990316">
    <property type="term" value="C:Atg1/ULK1 kinase complex"/>
    <property type="evidence" value="ECO:0007669"/>
    <property type="project" value="TreeGrafter"/>
</dbReference>
<evidence type="ECO:0000256" key="1">
    <source>
        <dbReference type="ARBA" id="ARBA00007130"/>
    </source>
</evidence>
<dbReference type="PANTHER" id="PTHR13292:SF0">
    <property type="entry name" value="AUTOPHAGY-RELATED PROTEIN 101"/>
    <property type="match status" value="1"/>
</dbReference>
<dbReference type="GO" id="GO:0000045">
    <property type="term" value="P:autophagosome assembly"/>
    <property type="evidence" value="ECO:0007669"/>
    <property type="project" value="TreeGrafter"/>
</dbReference>
<evidence type="ECO:0000256" key="2">
    <source>
        <dbReference type="ARBA" id="ARBA00018874"/>
    </source>
</evidence>
<accession>A0A8I2YWR4</accession>
<evidence type="ECO:0000256" key="3">
    <source>
        <dbReference type="ARBA" id="ARBA00023006"/>
    </source>
</evidence>
<sequence>MATQPGVADPEMEQLVNEKVDVFWKGIESGSSKRGQVLHRLFSSTICSFIDQRDAPLPRTPFCARPCQAQILVTFSEKKPKKSWFQVYVGEEDVPWEQWSVAPFIPRSILTQRSFPSRYPTGSSTRNLDNQKQIEVHLHVFIPYRHEFSASLATTLTKALHVMLTHTSSEEGRTAVPLITNATGISPFPIRITVKVDGIEIG</sequence>
<dbReference type="PANTHER" id="PTHR13292">
    <property type="entry name" value="AUTOPHAGY-RELATED PROTEIN 101"/>
    <property type="match status" value="1"/>
</dbReference>
<evidence type="ECO:0000313" key="5">
    <source>
        <dbReference type="Proteomes" id="UP000683000"/>
    </source>
</evidence>
<protein>
    <recommendedName>
        <fullName evidence="2">Autophagy-related protein 101</fullName>
    </recommendedName>
</protein>
<organism evidence="4 5">
    <name type="scientific">Boletus reticuloceps</name>
    <dbReference type="NCBI Taxonomy" id="495285"/>
    <lineage>
        <taxon>Eukaryota</taxon>
        <taxon>Fungi</taxon>
        <taxon>Dikarya</taxon>
        <taxon>Basidiomycota</taxon>
        <taxon>Agaricomycotina</taxon>
        <taxon>Agaricomycetes</taxon>
        <taxon>Agaricomycetidae</taxon>
        <taxon>Boletales</taxon>
        <taxon>Boletineae</taxon>
        <taxon>Boletaceae</taxon>
        <taxon>Boletoideae</taxon>
        <taxon>Boletus</taxon>
    </lineage>
</organism>
<dbReference type="GO" id="GO:0000407">
    <property type="term" value="C:phagophore assembly site"/>
    <property type="evidence" value="ECO:0007669"/>
    <property type="project" value="TreeGrafter"/>
</dbReference>
<dbReference type="InterPro" id="IPR012445">
    <property type="entry name" value="ATG101"/>
</dbReference>
<evidence type="ECO:0000313" key="4">
    <source>
        <dbReference type="EMBL" id="KAG6377992.1"/>
    </source>
</evidence>